<accession>A0A7J7NBF1</accession>
<name>A0A7J7NBF1_9MAGN</name>
<dbReference type="EMBL" id="JACGCM010000938">
    <property type="protein sequence ID" value="KAF6164292.1"/>
    <property type="molecule type" value="Genomic_DNA"/>
</dbReference>
<feature type="compositionally biased region" description="Polar residues" evidence="1">
    <location>
        <begin position="53"/>
        <end position="68"/>
    </location>
</feature>
<sequence>MRGRKVHDGIPVCSEGYFEWFNSVSFTKLCPDVVNLGEDADYDGARVLGASSGISQRENDEVPQNQNKGGEGPAEVVEDPARSILVQALETKTLECKTNKKLLKDQILECESTKKILEDQRLECESNKKLAKDLRMQLAAKGVWRLALKSAIEGGDFEDPEELTYEELGRQFTKLLTISQEGPKGEYEDDIIFSGRGGVSRNNRFKVEKD</sequence>
<comment type="caution">
    <text evidence="2">The sequence shown here is derived from an EMBL/GenBank/DDBJ whole genome shotgun (WGS) entry which is preliminary data.</text>
</comment>
<gene>
    <name evidence="2" type="ORF">GIB67_010262</name>
</gene>
<dbReference type="AlphaFoldDB" id="A0A7J7NBF1"/>
<evidence type="ECO:0000256" key="1">
    <source>
        <dbReference type="SAM" id="MobiDB-lite"/>
    </source>
</evidence>
<proteinExistence type="predicted"/>
<keyword evidence="3" id="KW-1185">Reference proteome</keyword>
<reference evidence="2 3" key="1">
    <citation type="journal article" date="2020" name="IScience">
        <title>Genome Sequencing of the Endangered Kingdonia uniflora (Circaeasteraceae, Ranunculales) Reveals Potential Mechanisms of Evolutionary Specialization.</title>
        <authorList>
            <person name="Sun Y."/>
            <person name="Deng T."/>
            <person name="Zhang A."/>
            <person name="Moore M.J."/>
            <person name="Landis J.B."/>
            <person name="Lin N."/>
            <person name="Zhang H."/>
            <person name="Zhang X."/>
            <person name="Huang J."/>
            <person name="Zhang X."/>
            <person name="Sun H."/>
            <person name="Wang H."/>
        </authorList>
    </citation>
    <scope>NUCLEOTIDE SEQUENCE [LARGE SCALE GENOMIC DNA]</scope>
    <source>
        <strain evidence="2">TB1705</strain>
        <tissue evidence="2">Leaf</tissue>
    </source>
</reference>
<feature type="region of interest" description="Disordered" evidence="1">
    <location>
        <begin position="53"/>
        <end position="77"/>
    </location>
</feature>
<evidence type="ECO:0000313" key="2">
    <source>
        <dbReference type="EMBL" id="KAF6164292.1"/>
    </source>
</evidence>
<dbReference type="Proteomes" id="UP000541444">
    <property type="component" value="Unassembled WGS sequence"/>
</dbReference>
<evidence type="ECO:0000313" key="3">
    <source>
        <dbReference type="Proteomes" id="UP000541444"/>
    </source>
</evidence>
<protein>
    <submittedName>
        <fullName evidence="2">Uncharacterized protein</fullName>
    </submittedName>
</protein>
<organism evidence="2 3">
    <name type="scientific">Kingdonia uniflora</name>
    <dbReference type="NCBI Taxonomy" id="39325"/>
    <lineage>
        <taxon>Eukaryota</taxon>
        <taxon>Viridiplantae</taxon>
        <taxon>Streptophyta</taxon>
        <taxon>Embryophyta</taxon>
        <taxon>Tracheophyta</taxon>
        <taxon>Spermatophyta</taxon>
        <taxon>Magnoliopsida</taxon>
        <taxon>Ranunculales</taxon>
        <taxon>Circaeasteraceae</taxon>
        <taxon>Kingdonia</taxon>
    </lineage>
</organism>